<name>A0A318NSF4_9ACTN</name>
<protein>
    <submittedName>
        <fullName evidence="2">Uncharacterized protein</fullName>
    </submittedName>
</protein>
<dbReference type="EMBL" id="PYBV01000008">
    <property type="protein sequence ID" value="PYC73945.1"/>
    <property type="molecule type" value="Genomic_DNA"/>
</dbReference>
<dbReference type="AlphaFoldDB" id="A0A318NSF4"/>
<dbReference type="Proteomes" id="UP000248333">
    <property type="component" value="Unassembled WGS sequence"/>
</dbReference>
<feature type="transmembrane region" description="Helical" evidence="1">
    <location>
        <begin position="41"/>
        <end position="60"/>
    </location>
</feature>
<keyword evidence="1" id="KW-1133">Transmembrane helix</keyword>
<feature type="transmembrane region" description="Helical" evidence="1">
    <location>
        <begin position="66"/>
        <end position="88"/>
    </location>
</feature>
<comment type="caution">
    <text evidence="2">The sequence shown here is derived from an EMBL/GenBank/DDBJ whole genome shotgun (WGS) entry which is preliminary data.</text>
</comment>
<evidence type="ECO:0000313" key="2">
    <source>
        <dbReference type="EMBL" id="PYC73945.1"/>
    </source>
</evidence>
<feature type="transmembrane region" description="Helical" evidence="1">
    <location>
        <begin position="14"/>
        <end position="34"/>
    </location>
</feature>
<evidence type="ECO:0000256" key="1">
    <source>
        <dbReference type="SAM" id="Phobius"/>
    </source>
</evidence>
<gene>
    <name evidence="2" type="ORF">C7C45_06065</name>
</gene>
<organism evidence="2 3">
    <name type="scientific">Micromonospora arborensis</name>
    <dbReference type="NCBI Taxonomy" id="2116518"/>
    <lineage>
        <taxon>Bacteria</taxon>
        <taxon>Bacillati</taxon>
        <taxon>Actinomycetota</taxon>
        <taxon>Actinomycetes</taxon>
        <taxon>Micromonosporales</taxon>
        <taxon>Micromonosporaceae</taxon>
        <taxon>Micromonospora</taxon>
    </lineage>
</organism>
<keyword evidence="1" id="KW-0812">Transmembrane</keyword>
<evidence type="ECO:0000313" key="3">
    <source>
        <dbReference type="Proteomes" id="UP000248333"/>
    </source>
</evidence>
<accession>A0A318NSF4</accession>
<keyword evidence="3" id="KW-1185">Reference proteome</keyword>
<reference evidence="2 3" key="1">
    <citation type="submission" date="2018-03" db="EMBL/GenBank/DDBJ databases">
        <title>Bioinformatic expansion and discovery of thiopeptide antibiotics.</title>
        <authorList>
            <person name="Schwalen C.J."/>
            <person name="Hudson G.A."/>
            <person name="Mitchell D.A."/>
        </authorList>
    </citation>
    <scope>NUCLEOTIDE SEQUENCE [LARGE SCALE GENOMIC DNA]</scope>
    <source>
        <strain evidence="2 3">NRRL 8041</strain>
    </source>
</reference>
<proteinExistence type="predicted"/>
<keyword evidence="1" id="KW-0472">Membrane</keyword>
<sequence>MAAEAAFGSAGSQAVALVAMVLVLAAVTFAWVVAAAGLRRVLALLLGITSGLLVVLMVGFGMSGTWVVFAVLLAHSAVATAVIGWLLVSRPSPAQSARLGQ</sequence>